<reference evidence="2" key="1">
    <citation type="submission" date="2018-06" db="EMBL/GenBank/DDBJ databases">
        <authorList>
            <person name="Zhirakovskaya E."/>
        </authorList>
    </citation>
    <scope>NUCLEOTIDE SEQUENCE</scope>
</reference>
<proteinExistence type="predicted"/>
<keyword evidence="1" id="KW-0812">Transmembrane</keyword>
<feature type="non-terminal residue" evidence="2">
    <location>
        <position position="118"/>
    </location>
</feature>
<dbReference type="AlphaFoldDB" id="A0A3B0R226"/>
<feature type="transmembrane region" description="Helical" evidence="1">
    <location>
        <begin position="95"/>
        <end position="116"/>
    </location>
</feature>
<accession>A0A3B0R226</accession>
<keyword evidence="1" id="KW-0472">Membrane</keyword>
<keyword evidence="1" id="KW-1133">Transmembrane helix</keyword>
<protein>
    <submittedName>
        <fullName evidence="2">Uncharacterized protein</fullName>
    </submittedName>
</protein>
<dbReference type="EMBL" id="UOEB01000317">
    <property type="protein sequence ID" value="VAV86281.1"/>
    <property type="molecule type" value="Genomic_DNA"/>
</dbReference>
<evidence type="ECO:0000313" key="2">
    <source>
        <dbReference type="EMBL" id="VAV86281.1"/>
    </source>
</evidence>
<name>A0A3B0R226_9ZZZZ</name>
<sequence length="118" mass="13298">MKKGAIIYVLNVSESLLNGIIRDEIKREASNKKYNLSGERTNFGGFVVYKNSMFGYSKPSTNPLIKLHVKCIKVDESNLKSKLILKRVDGESYEIHRAIAIVLAVVMAIVSSYQILNY</sequence>
<evidence type="ECO:0000256" key="1">
    <source>
        <dbReference type="SAM" id="Phobius"/>
    </source>
</evidence>
<organism evidence="2">
    <name type="scientific">hydrothermal vent metagenome</name>
    <dbReference type="NCBI Taxonomy" id="652676"/>
    <lineage>
        <taxon>unclassified sequences</taxon>
        <taxon>metagenomes</taxon>
        <taxon>ecological metagenomes</taxon>
    </lineage>
</organism>
<gene>
    <name evidence="2" type="ORF">MNBD_BACTEROID02-673</name>
</gene>